<dbReference type="GO" id="GO:0003995">
    <property type="term" value="F:acyl-CoA dehydrogenase activity"/>
    <property type="evidence" value="ECO:0007669"/>
    <property type="project" value="TreeGrafter"/>
</dbReference>
<dbReference type="SUPFAM" id="SSF56645">
    <property type="entry name" value="Acyl-CoA dehydrogenase NM domain-like"/>
    <property type="match status" value="1"/>
</dbReference>
<dbReference type="AlphaFoldDB" id="A0A4P6MRH3"/>
<dbReference type="Proteomes" id="UP000290408">
    <property type="component" value="Chromosome"/>
</dbReference>
<evidence type="ECO:0000313" key="9">
    <source>
        <dbReference type="Proteomes" id="UP000290408"/>
    </source>
</evidence>
<feature type="domain" description="Adaptive response protein AidB N-terminal" evidence="7">
    <location>
        <begin position="8"/>
        <end position="167"/>
    </location>
</feature>
<dbReference type="InterPro" id="IPR052904">
    <property type="entry name" value="Acyl-CoA_dehydrogenase-like"/>
</dbReference>
<dbReference type="SUPFAM" id="SSF47203">
    <property type="entry name" value="Acyl-CoA dehydrogenase C-terminal domain-like"/>
    <property type="match status" value="1"/>
</dbReference>
<keyword evidence="2 4" id="KW-0285">Flavoprotein</keyword>
<feature type="domain" description="Acyl-CoA dehydrogenase/oxidase C-terminal" evidence="5">
    <location>
        <begin position="293"/>
        <end position="443"/>
    </location>
</feature>
<dbReference type="InterPro" id="IPR041504">
    <property type="entry name" value="AidB_N"/>
</dbReference>
<evidence type="ECO:0000259" key="6">
    <source>
        <dbReference type="Pfam" id="PF02770"/>
    </source>
</evidence>
<dbReference type="Gene3D" id="1.20.140.10">
    <property type="entry name" value="Butyryl-CoA Dehydrogenase, subunit A, domain 3"/>
    <property type="match status" value="1"/>
</dbReference>
<evidence type="ECO:0000313" key="8">
    <source>
        <dbReference type="EMBL" id="QBF46124.1"/>
    </source>
</evidence>
<dbReference type="RefSeq" id="WP_130629349.1">
    <property type="nucleotide sequence ID" value="NZ_CP036164.1"/>
</dbReference>
<keyword evidence="4" id="KW-0560">Oxidoreductase</keyword>
<dbReference type="PANTHER" id="PTHR42707:SF3">
    <property type="entry name" value="ACYL-COA DEHYDROGENASE AIDB-RELATED"/>
    <property type="match status" value="1"/>
</dbReference>
<dbReference type="OrthoDB" id="9771038at2"/>
<protein>
    <submittedName>
        <fullName evidence="8">DNA alkylation response protein</fullName>
    </submittedName>
</protein>
<comment type="similarity">
    <text evidence="1 4">Belongs to the acyl-CoA dehydrogenase family.</text>
</comment>
<dbReference type="PANTHER" id="PTHR42707">
    <property type="entry name" value="ACYL-COA DEHYDROGENASE"/>
    <property type="match status" value="1"/>
</dbReference>
<evidence type="ECO:0000256" key="4">
    <source>
        <dbReference type="RuleBase" id="RU362125"/>
    </source>
</evidence>
<dbReference type="KEGG" id="jli:EXU32_07575"/>
<evidence type="ECO:0000256" key="2">
    <source>
        <dbReference type="ARBA" id="ARBA00022630"/>
    </source>
</evidence>
<evidence type="ECO:0000259" key="7">
    <source>
        <dbReference type="Pfam" id="PF18158"/>
    </source>
</evidence>
<dbReference type="Pfam" id="PF18158">
    <property type="entry name" value="AidB_N"/>
    <property type="match status" value="1"/>
</dbReference>
<dbReference type="Pfam" id="PF00441">
    <property type="entry name" value="Acyl-CoA_dh_1"/>
    <property type="match status" value="1"/>
</dbReference>
<evidence type="ECO:0000259" key="5">
    <source>
        <dbReference type="Pfam" id="PF00441"/>
    </source>
</evidence>
<keyword evidence="3 4" id="KW-0274">FAD</keyword>
<feature type="domain" description="Acyl-CoA oxidase/dehydrogenase middle" evidence="6">
    <location>
        <begin position="183"/>
        <end position="282"/>
    </location>
</feature>
<dbReference type="InterPro" id="IPR009075">
    <property type="entry name" value="AcylCo_DH/oxidase_C"/>
</dbReference>
<keyword evidence="9" id="KW-1185">Reference proteome</keyword>
<dbReference type="InterPro" id="IPR006091">
    <property type="entry name" value="Acyl-CoA_Oxase/DH_mid-dom"/>
</dbReference>
<sequence>MSTHEVTNQVPPYGGHDVFGSDPVLCEGVARWVPEQRREQAVTELTSLGELAGSERAERWADLAQRNTPRLVTHDRWGHRVDEVEFDPAWHELMGVAAGAGLTAAPWTQPQSSGAHVRRAAGFVTWSQVEPGHICPITMTNAAVPALRHSPELAARWEGRLASREYDFGLREVQTKAGAIAGMGMTEKQGGSDVRANSTLAVRTPGGPLTGDTYRLTGHKWFCSAPMSDVFLVLAKTSEDAPPSCFLVPRVLEDGSRNPFALQRLKDKLGDRSNASSEIELDGTWGALVGEEGRGVRTIIEMVSATRLDCVLGSAATMRAALTRAVHHTSHRRAFGATLVDQPLMRNVLTDLALESEAATLLGLRMAHALDEGDTELTRLGVAVGKYWVCKRTSPFAAEAMECLGGNGYVEEHGLARLYRQAPLNSIWEGSGNVNALDVLRAISREPASLMALLKEASTARGHLPVLDAALDELERDCAGLAALDGAEVATGARRLVERLALTLQASLMVLHSPGEMAEAFVASRLGGASGASFGTLDAGLVTLAGATAIDRASVGSTAP</sequence>
<reference evidence="8 9" key="1">
    <citation type="submission" date="2019-02" db="EMBL/GenBank/DDBJ databases">
        <title>Genomic data mining of an Antarctic deep-sea actinobacterium, Janibacterlimosus P3-3-X1.</title>
        <authorList>
            <person name="Liao L."/>
            <person name="Chen B."/>
        </authorList>
    </citation>
    <scope>NUCLEOTIDE SEQUENCE [LARGE SCALE GENOMIC DNA]</scope>
    <source>
        <strain evidence="8 9">P3-3-X1</strain>
    </source>
</reference>
<gene>
    <name evidence="8" type="ORF">EXU32_07575</name>
</gene>
<evidence type="ECO:0000256" key="1">
    <source>
        <dbReference type="ARBA" id="ARBA00009347"/>
    </source>
</evidence>
<proteinExistence type="inferred from homology"/>
<name>A0A4P6MRH3_9MICO</name>
<dbReference type="InterPro" id="IPR036250">
    <property type="entry name" value="AcylCo_DH-like_C"/>
</dbReference>
<organism evidence="8 9">
    <name type="scientific">Janibacter limosus</name>
    <dbReference type="NCBI Taxonomy" id="53458"/>
    <lineage>
        <taxon>Bacteria</taxon>
        <taxon>Bacillati</taxon>
        <taxon>Actinomycetota</taxon>
        <taxon>Actinomycetes</taxon>
        <taxon>Micrococcales</taxon>
        <taxon>Intrasporangiaceae</taxon>
        <taxon>Janibacter</taxon>
    </lineage>
</organism>
<dbReference type="Pfam" id="PF02770">
    <property type="entry name" value="Acyl-CoA_dh_M"/>
    <property type="match status" value="1"/>
</dbReference>
<evidence type="ECO:0000256" key="3">
    <source>
        <dbReference type="ARBA" id="ARBA00022827"/>
    </source>
</evidence>
<dbReference type="Gene3D" id="6.10.250.600">
    <property type="match status" value="1"/>
</dbReference>
<dbReference type="STRING" id="1216970.GCA_001570985_02382"/>
<dbReference type="EMBL" id="CP036164">
    <property type="protein sequence ID" value="QBF46124.1"/>
    <property type="molecule type" value="Genomic_DNA"/>
</dbReference>
<dbReference type="Gene3D" id="2.40.110.20">
    <property type="match status" value="1"/>
</dbReference>
<comment type="cofactor">
    <cofactor evidence="4">
        <name>FAD</name>
        <dbReference type="ChEBI" id="CHEBI:57692"/>
    </cofactor>
</comment>
<dbReference type="InterPro" id="IPR009100">
    <property type="entry name" value="AcylCoA_DH/oxidase_NM_dom_sf"/>
</dbReference>
<accession>A0A4P6MRH3</accession>